<dbReference type="EMBL" id="SMYO01000001">
    <property type="protein sequence ID" value="TDK64971.1"/>
    <property type="molecule type" value="Genomic_DNA"/>
</dbReference>
<evidence type="ECO:0000259" key="1">
    <source>
        <dbReference type="PROSITE" id="PS50965"/>
    </source>
</evidence>
<reference evidence="2 3" key="1">
    <citation type="submission" date="2019-03" db="EMBL/GenBank/DDBJ databases">
        <title>Bacillus niacini sp. nov. a Nicotinate-Metabolizing Mesophile Isolated from Soil.</title>
        <authorList>
            <person name="Zhang G."/>
        </authorList>
    </citation>
    <scope>NUCLEOTIDE SEQUENCE [LARGE SCALE GENOMIC DNA]</scope>
    <source>
        <strain evidence="2 3">WN066</strain>
    </source>
</reference>
<dbReference type="Pfam" id="PF08378">
    <property type="entry name" value="NERD"/>
    <property type="match status" value="1"/>
</dbReference>
<dbReference type="PROSITE" id="PS50965">
    <property type="entry name" value="NERD"/>
    <property type="match status" value="1"/>
</dbReference>
<name>A0A4R5VZA9_9BACI</name>
<gene>
    <name evidence="2" type="ORF">E2K98_01610</name>
</gene>
<dbReference type="RefSeq" id="WP_133332564.1">
    <property type="nucleotide sequence ID" value="NZ_SMYO01000001.1"/>
</dbReference>
<evidence type="ECO:0000313" key="2">
    <source>
        <dbReference type="EMBL" id="TDK64971.1"/>
    </source>
</evidence>
<dbReference type="Proteomes" id="UP000295132">
    <property type="component" value="Unassembled WGS sequence"/>
</dbReference>
<evidence type="ECO:0000313" key="3">
    <source>
        <dbReference type="Proteomes" id="UP000295132"/>
    </source>
</evidence>
<protein>
    <submittedName>
        <fullName evidence="2">NERD domain-containing protein</fullName>
    </submittedName>
</protein>
<proteinExistence type="predicted"/>
<accession>A0A4R5VZA9</accession>
<dbReference type="InterPro" id="IPR011528">
    <property type="entry name" value="NERD"/>
</dbReference>
<organism evidence="2 3">
    <name type="scientific">Bacillus salipaludis</name>
    <dbReference type="NCBI Taxonomy" id="2547811"/>
    <lineage>
        <taxon>Bacteria</taxon>
        <taxon>Bacillati</taxon>
        <taxon>Bacillota</taxon>
        <taxon>Bacilli</taxon>
        <taxon>Bacillales</taxon>
        <taxon>Bacillaceae</taxon>
        <taxon>Bacillus</taxon>
    </lineage>
</organism>
<feature type="domain" description="NERD" evidence="1">
    <location>
        <begin position="38"/>
        <end position="150"/>
    </location>
</feature>
<comment type="caution">
    <text evidence="2">The sequence shown here is derived from an EMBL/GenBank/DDBJ whole genome shotgun (WGS) entry which is preliminary data.</text>
</comment>
<dbReference type="AlphaFoldDB" id="A0A4R5VZA9"/>
<sequence>MQLLKQRTESIELLVMRILNTRMELFLQDKRRYLNLEKGYQGEVIFDKLTVKLESDLYIINDLSLKVNNQVFQIDTLIISQETIFTMEVKNYEGNHYYDSKKDGFFTISNNEIKNPLDQLKSSKFLLRQLLQNIGKQFPVEGYVVFVNLEFTLYEARVNMPIIFPTQLNSFMKKLNQLSSKLNGRHLKVAEQLISVHRNISPYTRLPPYTYERVKKGLTCALCYSFSINIKGNKCVCSQCGHEEKVEFTMLRNIGEIKLLFPDRKVTTSAVYEWCNGVFPKKMVRRVLKANFISIGERHLRYFE</sequence>